<dbReference type="AlphaFoldDB" id="A0A850RRH6"/>
<gene>
    <name evidence="1" type="primary">traF</name>
    <name evidence="1" type="ORF">HW932_19825</name>
</gene>
<comment type="caution">
    <text evidence="1">The sequence shown here is derived from an EMBL/GenBank/DDBJ whole genome shotgun (WGS) entry which is preliminary data.</text>
</comment>
<reference evidence="1 2" key="1">
    <citation type="submission" date="2020-06" db="EMBL/GenBank/DDBJ databases">
        <title>Whole-genome sequence of Allochromatium humboldtianum DSM 21881, type strain.</title>
        <authorList>
            <person name="Kyndt J.A."/>
            <person name="Meyer T.E."/>
        </authorList>
    </citation>
    <scope>NUCLEOTIDE SEQUENCE [LARGE SCALE GENOMIC DNA]</scope>
    <source>
        <strain evidence="1 2">DSM 21881</strain>
    </source>
</reference>
<dbReference type="RefSeq" id="WP_176978195.1">
    <property type="nucleotide sequence ID" value="NZ_JABZEO010000024.1"/>
</dbReference>
<dbReference type="InterPro" id="IPR039555">
    <property type="entry name" value="TraF/TrbB"/>
</dbReference>
<evidence type="ECO:0000313" key="1">
    <source>
        <dbReference type="EMBL" id="NVZ11503.1"/>
    </source>
</evidence>
<dbReference type="SUPFAM" id="SSF52833">
    <property type="entry name" value="Thioredoxin-like"/>
    <property type="match status" value="1"/>
</dbReference>
<accession>A0A850RRH6</accession>
<dbReference type="Pfam" id="PF13728">
    <property type="entry name" value="TraF"/>
    <property type="match status" value="1"/>
</dbReference>
<dbReference type="Proteomes" id="UP000592294">
    <property type="component" value="Unassembled WGS sequence"/>
</dbReference>
<dbReference type="InterPro" id="IPR036249">
    <property type="entry name" value="Thioredoxin-like_sf"/>
</dbReference>
<organism evidence="1 2">
    <name type="scientific">Allochromatium humboldtianum</name>
    <dbReference type="NCBI Taxonomy" id="504901"/>
    <lineage>
        <taxon>Bacteria</taxon>
        <taxon>Pseudomonadati</taxon>
        <taxon>Pseudomonadota</taxon>
        <taxon>Gammaproteobacteria</taxon>
        <taxon>Chromatiales</taxon>
        <taxon>Chromatiaceae</taxon>
        <taxon>Allochromatium</taxon>
    </lineage>
</organism>
<sequence length="331" mass="36926">MFEAVPDILADRHCVRRVGTFAIAALLGLLPSAPLHAGVVDSFIQEKERGWFWYEIEPEPPPEPLPPEFPPPAVIAPAPASTPETPPPLSVEWFKEYYPSVLNEAVDNPTPENVASYRYATRVMLDKASNFAHEFKRQALLDPLLDESNRYPFSSAARGSFANFTNQQKREAVQTIAARAGLWVFVDETCPFCSMQYPIIARTAKERGFVVSYITPDGSRPEWMAEEDEVLKDEGQSSVLKIQVRPATVLVVPPETLTVITQGMLSQDLLEERLLVAGDMAGLLGDKDRLNAFPMERGLLTTQDIQEAGQAMEQDPKALTPKVQELIEKRY</sequence>
<dbReference type="EMBL" id="JABZEO010000024">
    <property type="protein sequence ID" value="NVZ11503.1"/>
    <property type="molecule type" value="Genomic_DNA"/>
</dbReference>
<keyword evidence="2" id="KW-1185">Reference proteome</keyword>
<proteinExistence type="predicted"/>
<protein>
    <submittedName>
        <fullName evidence="1">Conjugal transfer protein TraF</fullName>
    </submittedName>
</protein>
<evidence type="ECO:0000313" key="2">
    <source>
        <dbReference type="Proteomes" id="UP000592294"/>
    </source>
</evidence>
<name>A0A850RRH6_9GAMM</name>